<proteinExistence type="predicted"/>
<comment type="caution">
    <text evidence="2">The sequence shown here is derived from an EMBL/GenBank/DDBJ whole genome shotgun (WGS) entry which is preliminary data.</text>
</comment>
<reference evidence="3" key="1">
    <citation type="submission" date="2018-11" db="EMBL/GenBank/DDBJ databases">
        <title>Rhizobium chutanense sp. nov., isolated from root nodules of Phaseolus vulgaris in China.</title>
        <authorList>
            <person name="Huo Y."/>
        </authorList>
    </citation>
    <scope>NUCLEOTIDE SEQUENCE [LARGE SCALE GENOMIC DNA]</scope>
    <source>
        <strain evidence="3">CCBAU 65647</strain>
    </source>
</reference>
<protein>
    <submittedName>
        <fullName evidence="2">Uncharacterized protein</fullName>
    </submittedName>
</protein>
<dbReference type="RefSeq" id="WP_126925296.1">
    <property type="nucleotide sequence ID" value="NZ_ML133718.1"/>
</dbReference>
<dbReference type="AlphaFoldDB" id="A0A3S0QPZ1"/>
<accession>A0A3S0QPZ1</accession>
<gene>
    <name evidence="2" type="ORF">EFQ99_34265</name>
</gene>
<organism evidence="2 3">
    <name type="scientific">Rhizobium vallis</name>
    <dbReference type="NCBI Taxonomy" id="634290"/>
    <lineage>
        <taxon>Bacteria</taxon>
        <taxon>Pseudomonadati</taxon>
        <taxon>Pseudomonadota</taxon>
        <taxon>Alphaproteobacteria</taxon>
        <taxon>Hyphomicrobiales</taxon>
        <taxon>Rhizobiaceae</taxon>
        <taxon>Rhizobium/Agrobacterium group</taxon>
        <taxon>Rhizobium</taxon>
    </lineage>
</organism>
<sequence>MKAVDLLAFPSRRLPPGGCNDFAAFLRIHQMERGSEMDDQGPKTGNQRGADGVGSLLEAVFEGACEVDGEFAFLVAAGALLILAIIYMPRALYRLAGRVWRFFRSRAGDKVNAGSANGRLRITP</sequence>
<keyword evidence="1" id="KW-1133">Transmembrane helix</keyword>
<feature type="transmembrane region" description="Helical" evidence="1">
    <location>
        <begin position="71"/>
        <end position="93"/>
    </location>
</feature>
<keyword evidence="3" id="KW-1185">Reference proteome</keyword>
<dbReference type="EMBL" id="RJTH01000035">
    <property type="protein sequence ID" value="RUM17503.1"/>
    <property type="molecule type" value="Genomic_DNA"/>
</dbReference>
<evidence type="ECO:0000313" key="2">
    <source>
        <dbReference type="EMBL" id="RUM17503.1"/>
    </source>
</evidence>
<dbReference type="OrthoDB" id="9972356at2"/>
<keyword evidence="1" id="KW-0472">Membrane</keyword>
<keyword evidence="1" id="KW-0812">Transmembrane</keyword>
<dbReference type="Proteomes" id="UP000278823">
    <property type="component" value="Unassembled WGS sequence"/>
</dbReference>
<evidence type="ECO:0000313" key="3">
    <source>
        <dbReference type="Proteomes" id="UP000278823"/>
    </source>
</evidence>
<evidence type="ECO:0000256" key="1">
    <source>
        <dbReference type="SAM" id="Phobius"/>
    </source>
</evidence>
<name>A0A3S0QPZ1_9HYPH</name>